<sequence>MKIVIAPDSFKECLTAAQVASAIETGFKEILPDAEYIKVPVADGGEGTLQSLVDATGGRLIEVPVTGPLGNQIHAEFGVLGDGKTAVIEMARASGLELVSPEQRNPMIATTFGTGELIHSALDIGVEKIIVGIGGSATNDGGAGMMQALGVRLQDEEGKELRYGGGQLKNLCRIDVSKMDQRLKSVEFIAACDVDNPLTGENGASAIFGPQKGATAEMIKALDQSLEHYAQMMERELGISVLDVPGAGAAGGMGAALLGYLNARLEPGIEIVMEAVDLAEKIKGANLVITGEGRIDGQTAQGKTPVGVARIAKSVDLPVVALAGSVGQGVDAVYSQGIDALFPVVHGAVSLEQALKKGKENLVRAARNLAAVVTMKL</sequence>
<gene>
    <name evidence="5" type="ORF">GZ78_08500</name>
</gene>
<dbReference type="GO" id="GO:0031388">
    <property type="term" value="P:organic acid phosphorylation"/>
    <property type="evidence" value="ECO:0007669"/>
    <property type="project" value="UniProtKB-UniRule"/>
</dbReference>
<dbReference type="RefSeq" id="WP_034834569.1">
    <property type="nucleotide sequence ID" value="NZ_JOKH01000002.1"/>
</dbReference>
<dbReference type="InterPro" id="IPR018193">
    <property type="entry name" value="Glyc_kinase_flavodox-like_fold"/>
</dbReference>
<dbReference type="NCBIfam" id="TIGR00045">
    <property type="entry name" value="glycerate kinase"/>
    <property type="match status" value="1"/>
</dbReference>
<dbReference type="SUPFAM" id="SSF110738">
    <property type="entry name" value="Glycerate kinase I"/>
    <property type="match status" value="1"/>
</dbReference>
<dbReference type="InterPro" id="IPR036129">
    <property type="entry name" value="Glycerate_kinase_sf"/>
</dbReference>
<evidence type="ECO:0000256" key="4">
    <source>
        <dbReference type="PIRNR" id="PIRNR006078"/>
    </source>
</evidence>
<dbReference type="OrthoDB" id="9774290at2"/>
<dbReference type="STRING" id="1137799.GZ78_08500"/>
<dbReference type="AlphaFoldDB" id="A0A081NGZ6"/>
<keyword evidence="3 4" id="KW-0418">Kinase</keyword>
<dbReference type="GO" id="GO:0008887">
    <property type="term" value="F:glycerate kinase activity"/>
    <property type="evidence" value="ECO:0007669"/>
    <property type="project" value="UniProtKB-UniRule"/>
</dbReference>
<keyword evidence="2 4" id="KW-0808">Transferase</keyword>
<reference evidence="5 6" key="1">
    <citation type="submission" date="2014-06" db="EMBL/GenBank/DDBJ databases">
        <title>Whole Genome Sequences of Three Symbiotic Endozoicomonas Bacteria.</title>
        <authorList>
            <person name="Neave M.J."/>
            <person name="Apprill A."/>
            <person name="Voolstra C.R."/>
        </authorList>
    </citation>
    <scope>NUCLEOTIDE SEQUENCE [LARGE SCALE GENOMIC DNA]</scope>
    <source>
        <strain evidence="5 6">DSM 25634</strain>
    </source>
</reference>
<dbReference type="Pfam" id="PF02595">
    <property type="entry name" value="Gly_kinase"/>
    <property type="match status" value="1"/>
</dbReference>
<organism evidence="5 6">
    <name type="scientific">Endozoicomonas numazuensis</name>
    <dbReference type="NCBI Taxonomy" id="1137799"/>
    <lineage>
        <taxon>Bacteria</taxon>
        <taxon>Pseudomonadati</taxon>
        <taxon>Pseudomonadota</taxon>
        <taxon>Gammaproteobacteria</taxon>
        <taxon>Oceanospirillales</taxon>
        <taxon>Endozoicomonadaceae</taxon>
        <taxon>Endozoicomonas</taxon>
    </lineage>
</organism>
<evidence type="ECO:0000256" key="2">
    <source>
        <dbReference type="ARBA" id="ARBA00022679"/>
    </source>
</evidence>
<dbReference type="Proteomes" id="UP000028073">
    <property type="component" value="Unassembled WGS sequence"/>
</dbReference>
<evidence type="ECO:0000256" key="1">
    <source>
        <dbReference type="ARBA" id="ARBA00006284"/>
    </source>
</evidence>
<evidence type="ECO:0000313" key="5">
    <source>
        <dbReference type="EMBL" id="KEQ17719.1"/>
    </source>
</evidence>
<accession>A0A081NGZ6</accession>
<dbReference type="PANTHER" id="PTHR21599:SF0">
    <property type="entry name" value="GLYCERATE KINASE"/>
    <property type="match status" value="1"/>
</dbReference>
<comment type="similarity">
    <text evidence="1 4">Belongs to the glycerate kinase type-1 family.</text>
</comment>
<dbReference type="Gene3D" id="3.40.50.10350">
    <property type="entry name" value="Glycerate kinase, domain 1"/>
    <property type="match status" value="1"/>
</dbReference>
<name>A0A081NGZ6_9GAMM</name>
<evidence type="ECO:0000313" key="6">
    <source>
        <dbReference type="Proteomes" id="UP000028073"/>
    </source>
</evidence>
<dbReference type="InterPro" id="IPR018197">
    <property type="entry name" value="Glycerate_kinase_RE-like"/>
</dbReference>
<evidence type="ECO:0000256" key="3">
    <source>
        <dbReference type="ARBA" id="ARBA00022777"/>
    </source>
</evidence>
<protein>
    <submittedName>
        <fullName evidence="5">Glycerate kinase</fullName>
    </submittedName>
</protein>
<dbReference type="InterPro" id="IPR004381">
    <property type="entry name" value="Glycerate_kinase"/>
</dbReference>
<keyword evidence="6" id="KW-1185">Reference proteome</keyword>
<dbReference type="Gene3D" id="3.90.1510.10">
    <property type="entry name" value="Glycerate kinase, domain 2"/>
    <property type="match status" value="1"/>
</dbReference>
<proteinExistence type="inferred from homology"/>
<comment type="caution">
    <text evidence="5">The sequence shown here is derived from an EMBL/GenBank/DDBJ whole genome shotgun (WGS) entry which is preliminary data.</text>
</comment>
<dbReference type="eggNOG" id="COG1929">
    <property type="taxonomic scope" value="Bacteria"/>
</dbReference>
<dbReference type="PIRSF" id="PIRSF006078">
    <property type="entry name" value="GlxK"/>
    <property type="match status" value="1"/>
</dbReference>
<dbReference type="PANTHER" id="PTHR21599">
    <property type="entry name" value="GLYCERATE KINASE"/>
    <property type="match status" value="1"/>
</dbReference>
<dbReference type="EMBL" id="JOKH01000002">
    <property type="protein sequence ID" value="KEQ17719.1"/>
    <property type="molecule type" value="Genomic_DNA"/>
</dbReference>